<name>A0A4U1BUD4_9GAMM</name>
<dbReference type="InterPro" id="IPR045584">
    <property type="entry name" value="Pilin-like"/>
</dbReference>
<dbReference type="OrthoDB" id="6197717at2"/>
<keyword evidence="1" id="KW-0812">Transmembrane</keyword>
<dbReference type="Pfam" id="PF07963">
    <property type="entry name" value="N_methyl"/>
    <property type="match status" value="1"/>
</dbReference>
<keyword evidence="1" id="KW-0472">Membrane</keyword>
<dbReference type="PANTHER" id="PTHR30093">
    <property type="entry name" value="GENERAL SECRETION PATHWAY PROTEIN G"/>
    <property type="match status" value="1"/>
</dbReference>
<feature type="transmembrane region" description="Helical" evidence="1">
    <location>
        <begin position="56"/>
        <end position="78"/>
    </location>
</feature>
<accession>A0A4U1BUD4</accession>
<dbReference type="InterPro" id="IPR012902">
    <property type="entry name" value="N_methyl_site"/>
</dbReference>
<dbReference type="PROSITE" id="PS00409">
    <property type="entry name" value="PROKAR_NTER_METHYL"/>
    <property type="match status" value="1"/>
</dbReference>
<proteinExistence type="predicted"/>
<dbReference type="Gene3D" id="3.30.700.10">
    <property type="entry name" value="Glycoprotein, Type 4 Pilin"/>
    <property type="match status" value="1"/>
</dbReference>
<dbReference type="PANTHER" id="PTHR30093:SF7">
    <property type="entry name" value="MSHA MAJOR PILIN SUBUNIT MSHA"/>
    <property type="match status" value="1"/>
</dbReference>
<sequence>MVGVGGSSPLGRTKLHWPALLSGLFAFPYQKTWFTVSDLVTVLGDNQMKRNSGFTLIELVVVIIILGVLAVVALPKFISSGSEAHQAVVDSTFSKFKESVRLYHYGWLTEGTGQAVENLASFGDGTVDSNDAGYPINTDGSGQIKGEECGKLWQAMVNSDLTITSHAGSTFDGDKSVQIKYWYGSDHCYYIYVGEHNELGVNLPHLTYYPADGSTEITYAAYGNNS</sequence>
<organism evidence="2 3">
    <name type="scientific">Ferrimonas aestuarii</name>
    <dbReference type="NCBI Taxonomy" id="2569539"/>
    <lineage>
        <taxon>Bacteria</taxon>
        <taxon>Pseudomonadati</taxon>
        <taxon>Pseudomonadota</taxon>
        <taxon>Gammaproteobacteria</taxon>
        <taxon>Alteromonadales</taxon>
        <taxon>Ferrimonadaceae</taxon>
        <taxon>Ferrimonas</taxon>
    </lineage>
</organism>
<keyword evidence="3" id="KW-1185">Reference proteome</keyword>
<protein>
    <submittedName>
        <fullName evidence="2">Prepilin-type N-terminal cleavage/methylation domain-containing protein</fullName>
    </submittedName>
</protein>
<evidence type="ECO:0000313" key="2">
    <source>
        <dbReference type="EMBL" id="TKB57645.1"/>
    </source>
</evidence>
<reference evidence="2 3" key="1">
    <citation type="submission" date="2019-04" db="EMBL/GenBank/DDBJ databases">
        <authorList>
            <person name="Hwang J.C."/>
        </authorList>
    </citation>
    <scope>NUCLEOTIDE SEQUENCE [LARGE SCALE GENOMIC DNA]</scope>
    <source>
        <strain evidence="2 3">IMCC35002</strain>
    </source>
</reference>
<dbReference type="NCBIfam" id="TIGR02532">
    <property type="entry name" value="IV_pilin_GFxxxE"/>
    <property type="match status" value="1"/>
</dbReference>
<dbReference type="SUPFAM" id="SSF54523">
    <property type="entry name" value="Pili subunits"/>
    <property type="match status" value="1"/>
</dbReference>
<dbReference type="EMBL" id="SWCJ01000002">
    <property type="protein sequence ID" value="TKB57645.1"/>
    <property type="molecule type" value="Genomic_DNA"/>
</dbReference>
<evidence type="ECO:0000313" key="3">
    <source>
        <dbReference type="Proteomes" id="UP000305675"/>
    </source>
</evidence>
<keyword evidence="1" id="KW-1133">Transmembrane helix</keyword>
<evidence type="ECO:0000256" key="1">
    <source>
        <dbReference type="SAM" id="Phobius"/>
    </source>
</evidence>
<dbReference type="AlphaFoldDB" id="A0A4U1BUD4"/>
<comment type="caution">
    <text evidence="2">The sequence shown here is derived from an EMBL/GenBank/DDBJ whole genome shotgun (WGS) entry which is preliminary data.</text>
</comment>
<dbReference type="Proteomes" id="UP000305675">
    <property type="component" value="Unassembled WGS sequence"/>
</dbReference>
<gene>
    <name evidence="2" type="ORF">FCL42_03925</name>
</gene>